<dbReference type="Proteomes" id="UP000789759">
    <property type="component" value="Unassembled WGS sequence"/>
</dbReference>
<feature type="non-terminal residue" evidence="1">
    <location>
        <position position="1"/>
    </location>
</feature>
<keyword evidence="2" id="KW-1185">Reference proteome</keyword>
<evidence type="ECO:0000313" key="1">
    <source>
        <dbReference type="EMBL" id="CAG8819077.1"/>
    </source>
</evidence>
<reference evidence="1" key="1">
    <citation type="submission" date="2021-06" db="EMBL/GenBank/DDBJ databases">
        <authorList>
            <person name="Kallberg Y."/>
            <person name="Tangrot J."/>
            <person name="Rosling A."/>
        </authorList>
    </citation>
    <scope>NUCLEOTIDE SEQUENCE</scope>
    <source>
        <strain evidence="1">FL966</strain>
    </source>
</reference>
<dbReference type="OrthoDB" id="2447030at2759"/>
<dbReference type="AlphaFoldDB" id="A0A9N9KCR4"/>
<protein>
    <submittedName>
        <fullName evidence="1">17252_t:CDS:1</fullName>
    </submittedName>
</protein>
<sequence>ESLDVICSASVVYLVIVDNTLSEYEDIRELAECTVKKALEGISNSNRRDKVLRILSQFWYVSCEMSAQKSDIIGFAILEMLRVSALSQLYVAMENVYKSVKDLNAIIALNM</sequence>
<organism evidence="1 2">
    <name type="scientific">Cetraspora pellucida</name>
    <dbReference type="NCBI Taxonomy" id="1433469"/>
    <lineage>
        <taxon>Eukaryota</taxon>
        <taxon>Fungi</taxon>
        <taxon>Fungi incertae sedis</taxon>
        <taxon>Mucoromycota</taxon>
        <taxon>Glomeromycotina</taxon>
        <taxon>Glomeromycetes</taxon>
        <taxon>Diversisporales</taxon>
        <taxon>Gigasporaceae</taxon>
        <taxon>Cetraspora</taxon>
    </lineage>
</organism>
<gene>
    <name evidence="1" type="ORF">CPELLU_LOCUS19497</name>
</gene>
<dbReference type="EMBL" id="CAJVQA010047535">
    <property type="protein sequence ID" value="CAG8819077.1"/>
    <property type="molecule type" value="Genomic_DNA"/>
</dbReference>
<feature type="non-terminal residue" evidence="1">
    <location>
        <position position="111"/>
    </location>
</feature>
<proteinExistence type="predicted"/>
<comment type="caution">
    <text evidence="1">The sequence shown here is derived from an EMBL/GenBank/DDBJ whole genome shotgun (WGS) entry which is preliminary data.</text>
</comment>
<accession>A0A9N9KCR4</accession>
<evidence type="ECO:0000313" key="2">
    <source>
        <dbReference type="Proteomes" id="UP000789759"/>
    </source>
</evidence>
<name>A0A9N9KCR4_9GLOM</name>